<comment type="caution">
    <text evidence="2">The sequence shown here is derived from an EMBL/GenBank/DDBJ whole genome shotgun (WGS) entry which is preliminary data.</text>
</comment>
<feature type="non-terminal residue" evidence="2">
    <location>
        <position position="70"/>
    </location>
</feature>
<accession>A0A7L2CUL1</accession>
<dbReference type="AlphaFoldDB" id="A0A7L2CUL1"/>
<reference evidence="2 3" key="1">
    <citation type="submission" date="2019-09" db="EMBL/GenBank/DDBJ databases">
        <title>Bird 10,000 Genomes (B10K) Project - Family phase.</title>
        <authorList>
            <person name="Zhang G."/>
        </authorList>
    </citation>
    <scope>NUCLEOTIDE SEQUENCE [LARGE SCALE GENOMIC DNA]</scope>
    <source>
        <strain evidence="2">B10K-DU-001-17</strain>
        <tissue evidence="2">Muscle</tissue>
    </source>
</reference>
<keyword evidence="3" id="KW-1185">Reference proteome</keyword>
<protein>
    <submittedName>
        <fullName evidence="2">MGA protein</fullName>
    </submittedName>
</protein>
<proteinExistence type="predicted"/>
<gene>
    <name evidence="2" type="primary">Mgam</name>
    <name evidence="2" type="ORF">CATFUS_R02946</name>
</gene>
<evidence type="ECO:0000313" key="2">
    <source>
        <dbReference type="EMBL" id="NXQ41009.1"/>
    </source>
</evidence>
<evidence type="ECO:0000256" key="1">
    <source>
        <dbReference type="SAM" id="MobiDB-lite"/>
    </source>
</evidence>
<dbReference type="EMBL" id="VWYD01008299">
    <property type="protein sequence ID" value="NXQ41009.1"/>
    <property type="molecule type" value="Genomic_DNA"/>
</dbReference>
<sequence>GFEATLKRLPSPSLFGKDLQTVLLVAEYQTRTRFRFKITDPKAQRFEVPHEHVKPFQGSAAPERSYEVEL</sequence>
<feature type="region of interest" description="Disordered" evidence="1">
    <location>
        <begin position="50"/>
        <end position="70"/>
    </location>
</feature>
<dbReference type="Gene3D" id="2.60.40.1760">
    <property type="entry name" value="glycosyl hydrolase (family 31)"/>
    <property type="match status" value="1"/>
</dbReference>
<dbReference type="Proteomes" id="UP000519684">
    <property type="component" value="Unassembled WGS sequence"/>
</dbReference>
<name>A0A7L2CUL1_CATFU</name>
<evidence type="ECO:0000313" key="3">
    <source>
        <dbReference type="Proteomes" id="UP000519684"/>
    </source>
</evidence>
<feature type="non-terminal residue" evidence="2">
    <location>
        <position position="1"/>
    </location>
</feature>
<organism evidence="2 3">
    <name type="scientific">Catharus fuscescens</name>
    <name type="common">Veery</name>
    <name type="synonym">Turdus fuscescens</name>
    <dbReference type="NCBI Taxonomy" id="159581"/>
    <lineage>
        <taxon>Eukaryota</taxon>
        <taxon>Metazoa</taxon>
        <taxon>Chordata</taxon>
        <taxon>Craniata</taxon>
        <taxon>Vertebrata</taxon>
        <taxon>Euteleostomi</taxon>
        <taxon>Archelosauria</taxon>
        <taxon>Archosauria</taxon>
        <taxon>Dinosauria</taxon>
        <taxon>Saurischia</taxon>
        <taxon>Theropoda</taxon>
        <taxon>Coelurosauria</taxon>
        <taxon>Aves</taxon>
        <taxon>Neognathae</taxon>
        <taxon>Neoaves</taxon>
        <taxon>Telluraves</taxon>
        <taxon>Australaves</taxon>
        <taxon>Passeriformes</taxon>
        <taxon>Turdidae</taxon>
        <taxon>Catharus</taxon>
    </lineage>
</organism>